<evidence type="ECO:0000256" key="2">
    <source>
        <dbReference type="ARBA" id="ARBA00023002"/>
    </source>
</evidence>
<dbReference type="SUPFAM" id="SSF51735">
    <property type="entry name" value="NAD(P)-binding Rossmann-fold domains"/>
    <property type="match status" value="1"/>
</dbReference>
<dbReference type="PRINTS" id="PR00081">
    <property type="entry name" value="GDHRDH"/>
</dbReference>
<dbReference type="InterPro" id="IPR002347">
    <property type="entry name" value="SDR_fam"/>
</dbReference>
<keyword evidence="2" id="KW-0560">Oxidoreductase</keyword>
<dbReference type="EMBL" id="GU474858">
    <property type="protein sequence ID" value="ADI17256.1"/>
    <property type="molecule type" value="Genomic_DNA"/>
</dbReference>
<dbReference type="Pfam" id="PF13561">
    <property type="entry name" value="adh_short_C2"/>
    <property type="match status" value="1"/>
</dbReference>
<dbReference type="AlphaFoldDB" id="E0XS65"/>
<dbReference type="InterPro" id="IPR036291">
    <property type="entry name" value="NAD(P)-bd_dom_sf"/>
</dbReference>
<keyword evidence="3" id="KW-0520">NAD</keyword>
<dbReference type="Gene3D" id="3.40.50.720">
    <property type="entry name" value="NAD(P)-binding Rossmann-like Domain"/>
    <property type="match status" value="1"/>
</dbReference>
<dbReference type="InterPro" id="IPR020904">
    <property type="entry name" value="Sc_DH/Rdtase_CS"/>
</dbReference>
<keyword evidence="4" id="KW-0443">Lipid metabolism</keyword>
<dbReference type="GO" id="GO:0008202">
    <property type="term" value="P:steroid metabolic process"/>
    <property type="evidence" value="ECO:0007669"/>
    <property type="project" value="UniProtKB-KW"/>
</dbReference>
<proteinExistence type="inferred from homology"/>
<keyword evidence="5" id="KW-0753">Steroid metabolism</keyword>
<evidence type="ECO:0000256" key="3">
    <source>
        <dbReference type="ARBA" id="ARBA00023027"/>
    </source>
</evidence>
<accession>E0XS65</accession>
<dbReference type="FunFam" id="3.40.50.720:FF:000084">
    <property type="entry name" value="Short-chain dehydrogenase reductase"/>
    <property type="match status" value="1"/>
</dbReference>
<organism evidence="6">
    <name type="scientific">uncultured alpha proteobacterium HF0070_14E07</name>
    <dbReference type="NCBI Taxonomy" id="710804"/>
    <lineage>
        <taxon>Bacteria</taxon>
        <taxon>Pseudomonadati</taxon>
        <taxon>Pseudomonadota</taxon>
        <taxon>Alphaproteobacteria</taxon>
        <taxon>environmental samples</taxon>
    </lineage>
</organism>
<sequence>MNRLDGKIALISGAGRGIGAATAKLMIKAGAKVIIGDIIEKEGKELAEKLGPNASFIRLDVTMEEDWERAVDLAKSSFGGLDILANNAGLFLGRDFSDVSLDDWNRLASVNMTGVWLGTKVAADALAERGASSPQGSAIINTASIAGLVGSELDPLYSMTKGGVTLFTKSTALNFARKGYKIRVNSVHPGVIITDMGEQTFVSRAKQFGTNDIEKSKKTALSAHPIGRLGVPEDIANGIVFLASDDSGFMTGSGLVIDGGLTAR</sequence>
<evidence type="ECO:0000256" key="4">
    <source>
        <dbReference type="ARBA" id="ARBA00023098"/>
    </source>
</evidence>
<dbReference type="PRINTS" id="PR00080">
    <property type="entry name" value="SDRFAMILY"/>
</dbReference>
<dbReference type="PANTHER" id="PTHR43180">
    <property type="entry name" value="3-OXOACYL-(ACYL-CARRIER-PROTEIN) REDUCTASE (AFU_ORTHOLOGUE AFUA_6G11210)"/>
    <property type="match status" value="1"/>
</dbReference>
<dbReference type="GO" id="GO:0016491">
    <property type="term" value="F:oxidoreductase activity"/>
    <property type="evidence" value="ECO:0007669"/>
    <property type="project" value="UniProtKB-KW"/>
</dbReference>
<comment type="similarity">
    <text evidence="1">Belongs to the short-chain dehydrogenases/reductases (SDR) family.</text>
</comment>
<reference evidence="6" key="1">
    <citation type="journal article" date="2011" name="Environ. Microbiol.">
        <title>Time-series analyses of Monterey Bay coastal microbial picoplankton using a 'genome proxy' microarray.</title>
        <authorList>
            <person name="Rich V.I."/>
            <person name="Pham V.D."/>
            <person name="Eppley J."/>
            <person name="Shi Y."/>
            <person name="DeLong E.F."/>
        </authorList>
    </citation>
    <scope>NUCLEOTIDE SEQUENCE</scope>
</reference>
<name>E0XS65_9PROT</name>
<dbReference type="PANTHER" id="PTHR43180:SF28">
    <property type="entry name" value="NAD(P)-BINDING ROSSMANN-FOLD SUPERFAMILY PROTEIN"/>
    <property type="match status" value="1"/>
</dbReference>
<evidence type="ECO:0000256" key="5">
    <source>
        <dbReference type="ARBA" id="ARBA00023221"/>
    </source>
</evidence>
<dbReference type="PROSITE" id="PS00061">
    <property type="entry name" value="ADH_SHORT"/>
    <property type="match status" value="1"/>
</dbReference>
<evidence type="ECO:0000313" key="6">
    <source>
        <dbReference type="EMBL" id="ADI17256.1"/>
    </source>
</evidence>
<protein>
    <submittedName>
        <fullName evidence="6">8 dehydrogenases with different specificities (Related to short-chain alcohol dehydrogenases)</fullName>
    </submittedName>
</protein>
<evidence type="ECO:0000256" key="1">
    <source>
        <dbReference type="ARBA" id="ARBA00006484"/>
    </source>
</evidence>